<dbReference type="Proteomes" id="UP000662200">
    <property type="component" value="Unassembled WGS sequence"/>
</dbReference>
<dbReference type="PANTHER" id="PTHR43364:SF4">
    <property type="entry name" value="NAD(P)-LINKED OXIDOREDUCTASE SUPERFAMILY PROTEIN"/>
    <property type="match status" value="1"/>
</dbReference>
<evidence type="ECO:0000256" key="2">
    <source>
        <dbReference type="SAM" id="MobiDB-lite"/>
    </source>
</evidence>
<evidence type="ECO:0000256" key="1">
    <source>
        <dbReference type="ARBA" id="ARBA00023002"/>
    </source>
</evidence>
<organism evidence="4 5">
    <name type="scientific">Pilimelia terevasa</name>
    <dbReference type="NCBI Taxonomy" id="53372"/>
    <lineage>
        <taxon>Bacteria</taxon>
        <taxon>Bacillati</taxon>
        <taxon>Actinomycetota</taxon>
        <taxon>Actinomycetes</taxon>
        <taxon>Micromonosporales</taxon>
        <taxon>Micromonosporaceae</taxon>
        <taxon>Pilimelia</taxon>
    </lineage>
</organism>
<keyword evidence="5" id="KW-1185">Reference proteome</keyword>
<dbReference type="AlphaFoldDB" id="A0A8J3BQU7"/>
<accession>A0A8J3BQU7</accession>
<reference evidence="4" key="2">
    <citation type="submission" date="2020-09" db="EMBL/GenBank/DDBJ databases">
        <authorList>
            <person name="Sun Q."/>
            <person name="Ohkuma M."/>
        </authorList>
    </citation>
    <scope>NUCLEOTIDE SEQUENCE</scope>
    <source>
        <strain evidence="4">JCM 3091</strain>
    </source>
</reference>
<feature type="domain" description="NADP-dependent oxidoreductase" evidence="3">
    <location>
        <begin position="44"/>
        <end position="338"/>
    </location>
</feature>
<evidence type="ECO:0000259" key="3">
    <source>
        <dbReference type="Pfam" id="PF00248"/>
    </source>
</evidence>
<dbReference type="GO" id="GO:0016491">
    <property type="term" value="F:oxidoreductase activity"/>
    <property type="evidence" value="ECO:0007669"/>
    <property type="project" value="UniProtKB-KW"/>
</dbReference>
<dbReference type="PANTHER" id="PTHR43364">
    <property type="entry name" value="NADH-SPECIFIC METHYLGLYOXAL REDUCTASE-RELATED"/>
    <property type="match status" value="1"/>
</dbReference>
<evidence type="ECO:0000313" key="5">
    <source>
        <dbReference type="Proteomes" id="UP000662200"/>
    </source>
</evidence>
<dbReference type="InterPro" id="IPR050523">
    <property type="entry name" value="AKR_Detox_Biosynth"/>
</dbReference>
<keyword evidence="1" id="KW-0560">Oxidoreductase</keyword>
<dbReference type="EMBL" id="BMQC01000003">
    <property type="protein sequence ID" value="GGK21191.1"/>
    <property type="molecule type" value="Genomic_DNA"/>
</dbReference>
<proteinExistence type="predicted"/>
<feature type="region of interest" description="Disordered" evidence="2">
    <location>
        <begin position="1"/>
        <end position="28"/>
    </location>
</feature>
<reference evidence="4" key="1">
    <citation type="journal article" date="2014" name="Int. J. Syst. Evol. Microbiol.">
        <title>Complete genome sequence of Corynebacterium casei LMG S-19264T (=DSM 44701T), isolated from a smear-ripened cheese.</title>
        <authorList>
            <consortium name="US DOE Joint Genome Institute (JGI-PGF)"/>
            <person name="Walter F."/>
            <person name="Albersmeier A."/>
            <person name="Kalinowski J."/>
            <person name="Ruckert C."/>
        </authorList>
    </citation>
    <scope>NUCLEOTIDE SEQUENCE</scope>
    <source>
        <strain evidence="4">JCM 3091</strain>
    </source>
</reference>
<evidence type="ECO:0000313" key="4">
    <source>
        <dbReference type="EMBL" id="GGK21191.1"/>
    </source>
</evidence>
<dbReference type="SUPFAM" id="SSF51430">
    <property type="entry name" value="NAD(P)-linked oxidoreductase"/>
    <property type="match status" value="1"/>
</dbReference>
<sequence>MTSSIGDQLAAESRQHPSPDLPRPAGGDMRYRRLGRSGLVVSVVGVGCNAFGAGLDQAGVTEVVHAALDAGITFFDTADLYGDPPGRSEELLGAALRGHRDDVVIATKFGMNVGGLNGADRGARGARGYVLRAVEGSLRRLGVEHLDLYQLHEPDQATPVEETLAALDDLVRAGKVRYVGHSNFAAWQVADAAWTARTRGSTPFVSAQDHYNLLRRDVEAELIPACTHHGLGFLPYFPLASGLLTGKYQRYEAPPPGSRLGRPRYAARFAAAPWDVIEALEKFAAARDLSLLDVAIGWLAAQPAVTSVIAGATTPAQVRANVAAGAWIPTPADLRALDDITER</sequence>
<protein>
    <submittedName>
        <fullName evidence="4">Oxidoreductase</fullName>
    </submittedName>
</protein>
<dbReference type="Gene3D" id="3.20.20.100">
    <property type="entry name" value="NADP-dependent oxidoreductase domain"/>
    <property type="match status" value="1"/>
</dbReference>
<dbReference type="Pfam" id="PF00248">
    <property type="entry name" value="Aldo_ket_red"/>
    <property type="match status" value="1"/>
</dbReference>
<dbReference type="InterPro" id="IPR036812">
    <property type="entry name" value="NAD(P)_OxRdtase_dom_sf"/>
</dbReference>
<dbReference type="GO" id="GO:0005829">
    <property type="term" value="C:cytosol"/>
    <property type="evidence" value="ECO:0007669"/>
    <property type="project" value="UniProtKB-ARBA"/>
</dbReference>
<comment type="caution">
    <text evidence="4">The sequence shown here is derived from an EMBL/GenBank/DDBJ whole genome shotgun (WGS) entry which is preliminary data.</text>
</comment>
<dbReference type="InterPro" id="IPR023210">
    <property type="entry name" value="NADP_OxRdtase_dom"/>
</dbReference>
<name>A0A8J3BQU7_9ACTN</name>
<gene>
    <name evidence="4" type="ORF">GCM10010124_12130</name>
</gene>
<dbReference type="FunFam" id="3.20.20.100:FF:000004">
    <property type="entry name" value="Oxidoreductase, aldo/keto reductase"/>
    <property type="match status" value="1"/>
</dbReference>